<organism evidence="11 12">
    <name type="scientific">Silvibacterium bohemicum</name>
    <dbReference type="NCBI Taxonomy" id="1577686"/>
    <lineage>
        <taxon>Bacteria</taxon>
        <taxon>Pseudomonadati</taxon>
        <taxon>Acidobacteriota</taxon>
        <taxon>Terriglobia</taxon>
        <taxon>Terriglobales</taxon>
        <taxon>Acidobacteriaceae</taxon>
        <taxon>Silvibacterium</taxon>
    </lineage>
</organism>
<feature type="domain" description="Peptidase M20 dimerisation" evidence="10">
    <location>
        <begin position="172"/>
        <end position="274"/>
    </location>
</feature>
<dbReference type="AlphaFoldDB" id="A0A841JW75"/>
<dbReference type="RefSeq" id="WP_050060657.1">
    <property type="nucleotide sequence ID" value="NZ_JACHEK010000007.1"/>
</dbReference>
<sequence>MTRAVAILRELVAIPSISAMSNRAVIEAAARILADADWTVRMLPYTDAHGTEKINLIAQPAGQSSAQLDLAFVCHTDTVPFDAQAWPDATSLIEKDGMLHGCGSCDVKGSLAGILAAIAQTPAIQQNIALILTADEEIGCIGATRLLASEQLRARRVLVCEPTSLRPAVAGKGYGLAEVTVTGKEAHSAFPHKGRSAIFAAAAMIAQIEAAAIDPKINPLFDPPFTTFNVGTIQGGTAKNIIPGACRFLVEWRPLPEERPADAVAWLHRLAEDAVQSHPDCTINIEARRADAGFAYDADSPFVNALVSQLGTAPTGISFGSEATRFAAIADEVVVLGPGNMHTAHSDRECIPVSELEAFVECVGALLRG</sequence>
<dbReference type="Gene3D" id="3.30.70.360">
    <property type="match status" value="1"/>
</dbReference>
<dbReference type="SUPFAM" id="SSF55031">
    <property type="entry name" value="Bacterial exopeptidase dimerisation domain"/>
    <property type="match status" value="1"/>
</dbReference>
<comment type="caution">
    <text evidence="11">The sequence shown here is derived from an EMBL/GenBank/DDBJ whole genome shotgun (WGS) entry which is preliminary data.</text>
</comment>
<name>A0A841JW75_9BACT</name>
<reference evidence="11 12" key="1">
    <citation type="submission" date="2020-08" db="EMBL/GenBank/DDBJ databases">
        <title>Genomic Encyclopedia of Type Strains, Phase IV (KMG-IV): sequencing the most valuable type-strain genomes for metagenomic binning, comparative biology and taxonomic classification.</title>
        <authorList>
            <person name="Goeker M."/>
        </authorList>
    </citation>
    <scope>NUCLEOTIDE SEQUENCE [LARGE SCALE GENOMIC DNA]</scope>
    <source>
        <strain evidence="11 12">DSM 103733</strain>
    </source>
</reference>
<evidence type="ECO:0000256" key="9">
    <source>
        <dbReference type="ARBA" id="ARBA00023285"/>
    </source>
</evidence>
<evidence type="ECO:0000256" key="5">
    <source>
        <dbReference type="ARBA" id="ARBA00022605"/>
    </source>
</evidence>
<evidence type="ECO:0000256" key="7">
    <source>
        <dbReference type="ARBA" id="ARBA00022801"/>
    </source>
</evidence>
<keyword evidence="9" id="KW-0170">Cobalt</keyword>
<dbReference type="SUPFAM" id="SSF53187">
    <property type="entry name" value="Zn-dependent exopeptidases"/>
    <property type="match status" value="1"/>
</dbReference>
<evidence type="ECO:0000256" key="2">
    <source>
        <dbReference type="ARBA" id="ARBA00005691"/>
    </source>
</evidence>
<evidence type="ECO:0000256" key="4">
    <source>
        <dbReference type="ARBA" id="ARBA00022571"/>
    </source>
</evidence>
<evidence type="ECO:0000256" key="8">
    <source>
        <dbReference type="ARBA" id="ARBA00022833"/>
    </source>
</evidence>
<dbReference type="InterPro" id="IPR050072">
    <property type="entry name" value="Peptidase_M20A"/>
</dbReference>
<dbReference type="Pfam" id="PF07687">
    <property type="entry name" value="M20_dimer"/>
    <property type="match status" value="1"/>
</dbReference>
<dbReference type="Proteomes" id="UP000538666">
    <property type="component" value="Unassembled WGS sequence"/>
</dbReference>
<evidence type="ECO:0000256" key="1">
    <source>
        <dbReference type="ARBA" id="ARBA00001947"/>
    </source>
</evidence>
<comment type="cofactor">
    <cofactor evidence="1">
        <name>Zn(2+)</name>
        <dbReference type="ChEBI" id="CHEBI:29105"/>
    </cofactor>
</comment>
<keyword evidence="6" id="KW-0479">Metal-binding</keyword>
<dbReference type="PROSITE" id="PS00759">
    <property type="entry name" value="ARGE_DAPE_CPG2_2"/>
    <property type="match status" value="1"/>
</dbReference>
<dbReference type="InterPro" id="IPR002933">
    <property type="entry name" value="Peptidase_M20"/>
</dbReference>
<dbReference type="InterPro" id="IPR036264">
    <property type="entry name" value="Bact_exopeptidase_dim_dom"/>
</dbReference>
<evidence type="ECO:0000313" key="11">
    <source>
        <dbReference type="EMBL" id="MBB6145606.1"/>
    </source>
</evidence>
<dbReference type="InterPro" id="IPR001261">
    <property type="entry name" value="ArgE/DapE_CS"/>
</dbReference>
<dbReference type="GO" id="GO:0046872">
    <property type="term" value="F:metal ion binding"/>
    <property type="evidence" value="ECO:0007669"/>
    <property type="project" value="UniProtKB-KW"/>
</dbReference>
<keyword evidence="12" id="KW-1185">Reference proteome</keyword>
<dbReference type="PANTHER" id="PTHR43808">
    <property type="entry name" value="ACETYLORNITHINE DEACETYLASE"/>
    <property type="match status" value="1"/>
</dbReference>
<keyword evidence="7 11" id="KW-0378">Hydrolase</keyword>
<proteinExistence type="inferred from homology"/>
<dbReference type="GO" id="GO:0008777">
    <property type="term" value="F:acetylornithine deacetylase activity"/>
    <property type="evidence" value="ECO:0007669"/>
    <property type="project" value="UniProtKB-EC"/>
</dbReference>
<evidence type="ECO:0000256" key="6">
    <source>
        <dbReference type="ARBA" id="ARBA00022723"/>
    </source>
</evidence>
<evidence type="ECO:0000313" key="12">
    <source>
        <dbReference type="Proteomes" id="UP000538666"/>
    </source>
</evidence>
<keyword evidence="3" id="KW-0963">Cytoplasm</keyword>
<keyword evidence="4" id="KW-0055">Arginine biosynthesis</keyword>
<evidence type="ECO:0000256" key="3">
    <source>
        <dbReference type="ARBA" id="ARBA00022490"/>
    </source>
</evidence>
<dbReference type="InterPro" id="IPR011650">
    <property type="entry name" value="Peptidase_M20_dimer"/>
</dbReference>
<dbReference type="Gene3D" id="3.40.630.10">
    <property type="entry name" value="Zn peptidases"/>
    <property type="match status" value="1"/>
</dbReference>
<dbReference type="InterPro" id="IPR010169">
    <property type="entry name" value="AcOrn-deacetyl"/>
</dbReference>
<dbReference type="OrthoDB" id="9792335at2"/>
<dbReference type="EMBL" id="JACHEK010000007">
    <property type="protein sequence ID" value="MBB6145606.1"/>
    <property type="molecule type" value="Genomic_DNA"/>
</dbReference>
<keyword evidence="8" id="KW-0862">Zinc</keyword>
<evidence type="ECO:0000259" key="10">
    <source>
        <dbReference type="Pfam" id="PF07687"/>
    </source>
</evidence>
<dbReference type="PANTHER" id="PTHR43808:SF31">
    <property type="entry name" value="N-ACETYL-L-CITRULLINE DEACETYLASE"/>
    <property type="match status" value="1"/>
</dbReference>
<dbReference type="NCBIfam" id="TIGR01892">
    <property type="entry name" value="AcOrn-deacetyl"/>
    <property type="match status" value="1"/>
</dbReference>
<accession>A0A841JW75</accession>
<keyword evidence="5" id="KW-0028">Amino-acid biosynthesis</keyword>
<protein>
    <submittedName>
        <fullName evidence="11">Acetylornithine deacetylase</fullName>
        <ecNumber evidence="11">3.5.1.16</ecNumber>
    </submittedName>
</protein>
<dbReference type="EC" id="3.5.1.16" evidence="11"/>
<comment type="similarity">
    <text evidence="2">Belongs to the peptidase M20A family. ArgE subfamily.</text>
</comment>
<dbReference type="Pfam" id="PF01546">
    <property type="entry name" value="Peptidase_M20"/>
    <property type="match status" value="1"/>
</dbReference>
<gene>
    <name evidence="11" type="ORF">HNQ77_003567</name>
</gene>
<dbReference type="GO" id="GO:0006526">
    <property type="term" value="P:L-arginine biosynthetic process"/>
    <property type="evidence" value="ECO:0007669"/>
    <property type="project" value="UniProtKB-KW"/>
</dbReference>